<feature type="compositionally biased region" description="Acidic residues" evidence="5">
    <location>
        <begin position="618"/>
        <end position="629"/>
    </location>
</feature>
<protein>
    <recommendedName>
        <fullName evidence="4">Pescadillo homolog</fullName>
    </recommendedName>
</protein>
<dbReference type="GO" id="GO:0000463">
    <property type="term" value="P:maturation of LSU-rRNA from tricistronic rRNA transcript (SSU-rRNA, 5.8S rRNA, LSU-rRNA)"/>
    <property type="evidence" value="ECO:0007669"/>
    <property type="project" value="UniProtKB-UniRule"/>
</dbReference>
<evidence type="ECO:0000313" key="7">
    <source>
        <dbReference type="EMBL" id="EFC39938.1"/>
    </source>
</evidence>
<dbReference type="HAMAP" id="MF_03028">
    <property type="entry name" value="Pescadillo"/>
    <property type="match status" value="1"/>
</dbReference>
<evidence type="ECO:0000256" key="3">
    <source>
        <dbReference type="ARBA" id="ARBA00023242"/>
    </source>
</evidence>
<dbReference type="GO" id="GO:0003723">
    <property type="term" value="F:RNA binding"/>
    <property type="evidence" value="ECO:0007669"/>
    <property type="project" value="TreeGrafter"/>
</dbReference>
<evidence type="ECO:0000313" key="8">
    <source>
        <dbReference type="Proteomes" id="UP000006671"/>
    </source>
</evidence>
<dbReference type="STRING" id="5762.D2VTI3"/>
<dbReference type="PROSITE" id="PS50172">
    <property type="entry name" value="BRCT"/>
    <property type="match status" value="1"/>
</dbReference>
<feature type="region of interest" description="Disordered" evidence="5">
    <location>
        <begin position="558"/>
        <end position="629"/>
    </location>
</feature>
<comment type="subcellular location">
    <subcellularLocation>
        <location evidence="4">Nucleus</location>
        <location evidence="4">Nucleolus</location>
    </subcellularLocation>
    <subcellularLocation>
        <location evidence="4">Nucleus</location>
        <location evidence="4">Nucleoplasm</location>
    </subcellularLocation>
</comment>
<feature type="compositionally biased region" description="Acidic residues" evidence="5">
    <location>
        <begin position="442"/>
        <end position="464"/>
    </location>
</feature>
<dbReference type="Gene3D" id="3.40.50.10190">
    <property type="entry name" value="BRCT domain"/>
    <property type="match status" value="1"/>
</dbReference>
<gene>
    <name evidence="7" type="ORF">NAEGRDRAFT_81172</name>
</gene>
<dbReference type="InterPro" id="IPR036420">
    <property type="entry name" value="BRCT_dom_sf"/>
</dbReference>
<dbReference type="GO" id="GO:0030687">
    <property type="term" value="C:preribosome, large subunit precursor"/>
    <property type="evidence" value="ECO:0007669"/>
    <property type="project" value="UniProtKB-UniRule"/>
</dbReference>
<evidence type="ECO:0000256" key="5">
    <source>
        <dbReference type="SAM" id="MobiDB-lite"/>
    </source>
</evidence>
<dbReference type="FunCoup" id="D2VTI3">
    <property type="interactions" value="654"/>
</dbReference>
<evidence type="ECO:0000256" key="2">
    <source>
        <dbReference type="ARBA" id="ARBA00022552"/>
    </source>
</evidence>
<keyword evidence="3 4" id="KW-0539">Nucleus</keyword>
<proteinExistence type="inferred from homology"/>
<feature type="compositionally biased region" description="Basic and acidic residues" evidence="5">
    <location>
        <begin position="510"/>
        <end position="523"/>
    </location>
</feature>
<dbReference type="OMA" id="QKVTWIV"/>
<dbReference type="eggNOG" id="KOG2481">
    <property type="taxonomic scope" value="Eukaryota"/>
</dbReference>
<evidence type="ECO:0000256" key="1">
    <source>
        <dbReference type="ARBA" id="ARBA00022517"/>
    </source>
</evidence>
<feature type="region of interest" description="Disordered" evidence="5">
    <location>
        <begin position="440"/>
        <end position="465"/>
    </location>
</feature>
<keyword evidence="2 4" id="KW-0698">rRNA processing</keyword>
<feature type="region of interest" description="Disordered" evidence="5">
    <location>
        <begin position="485"/>
        <end position="524"/>
    </location>
</feature>
<evidence type="ECO:0000259" key="6">
    <source>
        <dbReference type="PROSITE" id="PS50172"/>
    </source>
</evidence>
<dbReference type="AlphaFoldDB" id="D2VTI3"/>
<name>D2VTI3_NAEGR</name>
<dbReference type="Pfam" id="PF06732">
    <property type="entry name" value="Pescadillo_N"/>
    <property type="match status" value="1"/>
</dbReference>
<dbReference type="SUPFAM" id="SSF52113">
    <property type="entry name" value="BRCT domain"/>
    <property type="match status" value="1"/>
</dbReference>
<dbReference type="EMBL" id="GG738896">
    <property type="protein sequence ID" value="EFC39938.1"/>
    <property type="molecule type" value="Genomic_DNA"/>
</dbReference>
<dbReference type="VEuPathDB" id="AmoebaDB:NAEGRDRAFT_81172"/>
<feature type="domain" description="BRCT" evidence="6">
    <location>
        <begin position="306"/>
        <end position="397"/>
    </location>
</feature>
<comment type="function">
    <text evidence="4">Required for maturation of ribosomal RNAs and formation of the large ribosomal subunit.</text>
</comment>
<dbReference type="RefSeq" id="XP_002672682.1">
    <property type="nucleotide sequence ID" value="XM_002672636.1"/>
</dbReference>
<dbReference type="InterPro" id="IPR010613">
    <property type="entry name" value="PES"/>
</dbReference>
<sequence>MGKAPQKNFFATKDLTKVKYLAKNTAQERLQLSRANFRHMLILKGIHPKVPEKNVKAKNATKYAKDKTYYYKKDINFIAHDPLIDKLREYKTYLRRVSKAKGRGDIEHFERLQELEPEFTYDHLVKERYPSFQAALNDLNDCLCILFMFTQLPAGLGKVTAEMSENAKRLCDEFCSLVCQTNSLRKVFLSFKGIYYQANVQGVDVTWIVPYDFPQVIPENIDFNIFRSFMQFYITLLTFINYKLYFDNNMEYPPNYTTKNDKSYLIDLPEDEEMKEKIDLSSVSGPAVEGEEENKKSTPEEVFMKKFKGMFKGMVFYFSRECPKASLEFIVKSFGGECGWASEDSPFDETYDKITHMVVDRKVPAEKMIKDREYVQPQYLFDSVNAMIKLPVEPYAPGKKLPPHLSPFVEYKKDTYMPKYAEEIRSMVEKELKLIKRQYQQDVEDDQEEAEVLEDLDDDSDEEEDRHQIEFMAEMEGKKFTDVQQELEKSKQKSKDEVQLQKLSNKPKNKKEEKEQEQIEMRKLMASRKKRKLYEYIKKLQRGKNAYNRQLLQRRMKLDKEGASIEEGETEETMQDDVEEEITRKSAPSKSVTSKKNVKQQDSDDEEDDAVLNQFAADSDDDGDDVELV</sequence>
<dbReference type="GO" id="GO:0070545">
    <property type="term" value="C:PeBoW complex"/>
    <property type="evidence" value="ECO:0007669"/>
    <property type="project" value="TreeGrafter"/>
</dbReference>
<dbReference type="PANTHER" id="PTHR12221">
    <property type="entry name" value="PESCADILLO - RELATED"/>
    <property type="match status" value="1"/>
</dbReference>
<feature type="compositionally biased region" description="Polar residues" evidence="5">
    <location>
        <begin position="586"/>
        <end position="595"/>
    </location>
</feature>
<dbReference type="GO" id="GO:0043021">
    <property type="term" value="F:ribonucleoprotein complex binding"/>
    <property type="evidence" value="ECO:0007669"/>
    <property type="project" value="UniProtKB-UniRule"/>
</dbReference>
<comment type="similarity">
    <text evidence="4">Belongs to the pescadillo family.</text>
</comment>
<reference evidence="7 8" key="1">
    <citation type="journal article" date="2010" name="Cell">
        <title>The genome of Naegleria gruberi illuminates early eukaryotic versatility.</title>
        <authorList>
            <person name="Fritz-Laylin L.K."/>
            <person name="Prochnik S.E."/>
            <person name="Ginger M.L."/>
            <person name="Dacks J.B."/>
            <person name="Carpenter M.L."/>
            <person name="Field M.C."/>
            <person name="Kuo A."/>
            <person name="Paredez A."/>
            <person name="Chapman J."/>
            <person name="Pham J."/>
            <person name="Shu S."/>
            <person name="Neupane R."/>
            <person name="Cipriano M."/>
            <person name="Mancuso J."/>
            <person name="Tu H."/>
            <person name="Salamov A."/>
            <person name="Lindquist E."/>
            <person name="Shapiro H."/>
            <person name="Lucas S."/>
            <person name="Grigoriev I.V."/>
            <person name="Cande W.Z."/>
            <person name="Fulton C."/>
            <person name="Rokhsar D.S."/>
            <person name="Dawson S.C."/>
        </authorList>
    </citation>
    <scope>NUCLEOTIDE SEQUENCE [LARGE SCALE GENOMIC DNA]</scope>
    <source>
        <strain evidence="7 8">NEG-M</strain>
    </source>
</reference>
<dbReference type="KEGG" id="ngr:NAEGRDRAFT_81172"/>
<dbReference type="GO" id="GO:0005654">
    <property type="term" value="C:nucleoplasm"/>
    <property type="evidence" value="ECO:0007669"/>
    <property type="project" value="UniProtKB-SubCell"/>
</dbReference>
<dbReference type="PANTHER" id="PTHR12221:SF6">
    <property type="entry name" value="PESCADILLO HOMOLOG"/>
    <property type="match status" value="1"/>
</dbReference>
<dbReference type="OrthoDB" id="10264910at2759"/>
<dbReference type="InParanoid" id="D2VTI3"/>
<accession>D2VTI3</accession>
<feature type="compositionally biased region" description="Basic and acidic residues" evidence="5">
    <location>
        <begin position="485"/>
        <end position="499"/>
    </location>
</feature>
<dbReference type="Proteomes" id="UP000006671">
    <property type="component" value="Unassembled WGS sequence"/>
</dbReference>
<feature type="compositionally biased region" description="Acidic residues" evidence="5">
    <location>
        <begin position="564"/>
        <end position="580"/>
    </location>
</feature>
<dbReference type="GO" id="GO:0000466">
    <property type="term" value="P:maturation of 5.8S rRNA from tricistronic rRNA transcript (SSU-rRNA, 5.8S rRNA, LSU-rRNA)"/>
    <property type="evidence" value="ECO:0007669"/>
    <property type="project" value="UniProtKB-UniRule"/>
</dbReference>
<dbReference type="GeneID" id="8854348"/>
<keyword evidence="8" id="KW-1185">Reference proteome</keyword>
<organism evidence="8">
    <name type="scientific">Naegleria gruberi</name>
    <name type="common">Amoeba</name>
    <dbReference type="NCBI Taxonomy" id="5762"/>
    <lineage>
        <taxon>Eukaryota</taxon>
        <taxon>Discoba</taxon>
        <taxon>Heterolobosea</taxon>
        <taxon>Tetramitia</taxon>
        <taxon>Eutetramitia</taxon>
        <taxon>Vahlkampfiidae</taxon>
        <taxon>Naegleria</taxon>
    </lineage>
</organism>
<evidence type="ECO:0000256" key="4">
    <source>
        <dbReference type="HAMAP-Rule" id="MF_03028"/>
    </source>
</evidence>
<dbReference type="CDD" id="cd17709">
    <property type="entry name" value="BRCT_pescadillo_like"/>
    <property type="match status" value="1"/>
</dbReference>
<keyword evidence="1 4" id="KW-0690">Ribosome biogenesis</keyword>
<dbReference type="InterPro" id="IPR001357">
    <property type="entry name" value="BRCT_dom"/>
</dbReference>